<dbReference type="Gene3D" id="3.90.1570.10">
    <property type="entry name" value="tt1808, chain A"/>
    <property type="match status" value="1"/>
</dbReference>
<dbReference type="EMBL" id="CP036426">
    <property type="protein sequence ID" value="QDV33506.1"/>
    <property type="molecule type" value="Genomic_DNA"/>
</dbReference>
<evidence type="ECO:0000313" key="2">
    <source>
        <dbReference type="EMBL" id="QDV33506.1"/>
    </source>
</evidence>
<sequence>MSTIQDEEIEIEIEVGPDVPPEGDMVITLQVGDGGLDRYLELVGDRNGPRIKCLDGSLTIVSPSFRHERGGERLNDFIGVVCEELDIDFLAARSTLLRPPGKKNDDIEPDSCDYIQHEAAARDAGDQLDLARIPPPDLLVEVVVTHGPSKSLDICLLFGVPEVWLHHPRTGRIQFLILQGGRYVGRTRSRCFPFLAPADLLPWLTSPEDEPDNRWRRRLRDWVREVLAPRRGGEG</sequence>
<dbReference type="AlphaFoldDB" id="A0A518GY28"/>
<dbReference type="CDD" id="cd06260">
    <property type="entry name" value="DUF820-like"/>
    <property type="match status" value="1"/>
</dbReference>
<dbReference type="InterPro" id="IPR012296">
    <property type="entry name" value="Nuclease_put_TT1808"/>
</dbReference>
<protein>
    <recommendedName>
        <fullName evidence="1">Putative restriction endonuclease domain-containing protein</fullName>
    </recommendedName>
</protein>
<dbReference type="InterPro" id="IPR011335">
    <property type="entry name" value="Restrct_endonuc-II-like"/>
</dbReference>
<accession>A0A518GY28</accession>
<keyword evidence="3" id="KW-1185">Reference proteome</keyword>
<dbReference type="Pfam" id="PF05685">
    <property type="entry name" value="Uma2"/>
    <property type="match status" value="1"/>
</dbReference>
<organism evidence="2 3">
    <name type="scientific">Tautonia plasticadhaerens</name>
    <dbReference type="NCBI Taxonomy" id="2527974"/>
    <lineage>
        <taxon>Bacteria</taxon>
        <taxon>Pseudomonadati</taxon>
        <taxon>Planctomycetota</taxon>
        <taxon>Planctomycetia</taxon>
        <taxon>Isosphaerales</taxon>
        <taxon>Isosphaeraceae</taxon>
        <taxon>Tautonia</taxon>
    </lineage>
</organism>
<name>A0A518GY28_9BACT</name>
<dbReference type="RefSeq" id="WP_197446769.1">
    <property type="nucleotide sequence ID" value="NZ_CP036426.1"/>
</dbReference>
<evidence type="ECO:0000313" key="3">
    <source>
        <dbReference type="Proteomes" id="UP000317835"/>
    </source>
</evidence>
<feature type="domain" description="Putative restriction endonuclease" evidence="1">
    <location>
        <begin position="37"/>
        <end position="187"/>
    </location>
</feature>
<proteinExistence type="predicted"/>
<reference evidence="2 3" key="1">
    <citation type="submission" date="2019-02" db="EMBL/GenBank/DDBJ databases">
        <title>Deep-cultivation of Planctomycetes and their phenomic and genomic characterization uncovers novel biology.</title>
        <authorList>
            <person name="Wiegand S."/>
            <person name="Jogler M."/>
            <person name="Boedeker C."/>
            <person name="Pinto D."/>
            <person name="Vollmers J."/>
            <person name="Rivas-Marin E."/>
            <person name="Kohn T."/>
            <person name="Peeters S.H."/>
            <person name="Heuer A."/>
            <person name="Rast P."/>
            <person name="Oberbeckmann S."/>
            <person name="Bunk B."/>
            <person name="Jeske O."/>
            <person name="Meyerdierks A."/>
            <person name="Storesund J.E."/>
            <person name="Kallscheuer N."/>
            <person name="Luecker S."/>
            <person name="Lage O.M."/>
            <person name="Pohl T."/>
            <person name="Merkel B.J."/>
            <person name="Hornburger P."/>
            <person name="Mueller R.-W."/>
            <person name="Bruemmer F."/>
            <person name="Labrenz M."/>
            <person name="Spormann A.M."/>
            <person name="Op den Camp H."/>
            <person name="Overmann J."/>
            <person name="Amann R."/>
            <person name="Jetten M.S.M."/>
            <person name="Mascher T."/>
            <person name="Medema M.H."/>
            <person name="Devos D.P."/>
            <person name="Kaster A.-K."/>
            <person name="Ovreas L."/>
            <person name="Rohde M."/>
            <person name="Galperin M.Y."/>
            <person name="Jogler C."/>
        </authorList>
    </citation>
    <scope>NUCLEOTIDE SEQUENCE [LARGE SCALE GENOMIC DNA]</scope>
    <source>
        <strain evidence="2 3">ElP</strain>
    </source>
</reference>
<gene>
    <name evidence="2" type="ORF">ElP_13790</name>
</gene>
<dbReference type="Proteomes" id="UP000317835">
    <property type="component" value="Chromosome"/>
</dbReference>
<dbReference type="PANTHER" id="PTHR47152">
    <property type="entry name" value="SLR2084 PROTEIN-RELATED"/>
    <property type="match status" value="1"/>
</dbReference>
<dbReference type="KEGG" id="tpla:ElP_13790"/>
<dbReference type="SUPFAM" id="SSF52980">
    <property type="entry name" value="Restriction endonuclease-like"/>
    <property type="match status" value="1"/>
</dbReference>
<dbReference type="InterPro" id="IPR008538">
    <property type="entry name" value="Uma2"/>
</dbReference>
<evidence type="ECO:0000259" key="1">
    <source>
        <dbReference type="Pfam" id="PF05685"/>
    </source>
</evidence>